<protein>
    <submittedName>
        <fullName evidence="2">Uncharacterized protein</fullName>
    </submittedName>
</protein>
<evidence type="ECO:0000313" key="3">
    <source>
        <dbReference type="Proteomes" id="UP001497444"/>
    </source>
</evidence>
<keyword evidence="3" id="KW-1185">Reference proteome</keyword>
<dbReference type="EMBL" id="OZ020114">
    <property type="protein sequence ID" value="CAK9267367.1"/>
    <property type="molecule type" value="Genomic_DNA"/>
</dbReference>
<evidence type="ECO:0000256" key="1">
    <source>
        <dbReference type="SAM" id="MobiDB-lite"/>
    </source>
</evidence>
<proteinExistence type="predicted"/>
<accession>A0ABP0WKG7</accession>
<feature type="region of interest" description="Disordered" evidence="1">
    <location>
        <begin position="1"/>
        <end position="38"/>
    </location>
</feature>
<gene>
    <name evidence="2" type="ORF">CSSPJE1EN1_LOCUS12845</name>
</gene>
<sequence length="107" mass="12034">MFFSNVSQQQQQQPATTAEERKIAKQKERSWILPKTTSIAEGNKSQTRIFTAMPTSDNRSASPSVDALEIDNPIQQLPSLAYKLQRQQSNLKTLVGGRRLQAMLCAR</sequence>
<reference evidence="2" key="1">
    <citation type="submission" date="2024-02" db="EMBL/GenBank/DDBJ databases">
        <authorList>
            <consortium name="ELIXIR-Norway"/>
            <consortium name="Elixir Norway"/>
        </authorList>
    </citation>
    <scope>NUCLEOTIDE SEQUENCE</scope>
</reference>
<feature type="compositionally biased region" description="Basic and acidic residues" evidence="1">
    <location>
        <begin position="18"/>
        <end position="30"/>
    </location>
</feature>
<evidence type="ECO:0000313" key="2">
    <source>
        <dbReference type="EMBL" id="CAK9267367.1"/>
    </source>
</evidence>
<dbReference type="Proteomes" id="UP001497444">
    <property type="component" value="Chromosome 19"/>
</dbReference>
<name>A0ABP0WKG7_9BRYO</name>
<organism evidence="2 3">
    <name type="scientific">Sphagnum jensenii</name>
    <dbReference type="NCBI Taxonomy" id="128206"/>
    <lineage>
        <taxon>Eukaryota</taxon>
        <taxon>Viridiplantae</taxon>
        <taxon>Streptophyta</taxon>
        <taxon>Embryophyta</taxon>
        <taxon>Bryophyta</taxon>
        <taxon>Sphagnophytina</taxon>
        <taxon>Sphagnopsida</taxon>
        <taxon>Sphagnales</taxon>
        <taxon>Sphagnaceae</taxon>
        <taxon>Sphagnum</taxon>
    </lineage>
</organism>